<dbReference type="InterPro" id="IPR005955">
    <property type="entry name" value="GST_Zeta"/>
</dbReference>
<dbReference type="Gene3D" id="3.40.30.10">
    <property type="entry name" value="Glutaredoxin"/>
    <property type="match status" value="1"/>
</dbReference>
<feature type="domain" description="GST N-terminal" evidence="2">
    <location>
        <begin position="1"/>
        <end position="82"/>
    </location>
</feature>
<accession>A0A3A3GC90</accession>
<dbReference type="PROSITE" id="PS50404">
    <property type="entry name" value="GST_NTER"/>
    <property type="match status" value="1"/>
</dbReference>
<dbReference type="EC" id="5.2.1.2" evidence="4"/>
<dbReference type="PROSITE" id="PS50405">
    <property type="entry name" value="GST_CTER"/>
    <property type="match status" value="1"/>
</dbReference>
<dbReference type="FunFam" id="1.20.1050.10:FF:000017">
    <property type="entry name" value="Maleylacetoacetate isomerase"/>
    <property type="match status" value="1"/>
</dbReference>
<dbReference type="GO" id="GO:0006559">
    <property type="term" value="P:L-phenylalanine catabolic process"/>
    <property type="evidence" value="ECO:0007669"/>
    <property type="project" value="TreeGrafter"/>
</dbReference>
<dbReference type="InterPro" id="IPR034330">
    <property type="entry name" value="GST_Zeta_C"/>
</dbReference>
<sequence>MKLYSYYRSSASFRVRIALNLKGLPYEYLPVHLVRGGGEQMAPAYQAINPAGLVPALEDDGQLLSQSLAIIEYLEETHPSPALLPAKPADRAYVRAVALQVACEIHPLNNLRVLKYLKGTLGVSEEDKQAWYRHWVTSGFASLEKRLASDPHTGKLVYGDQPTIADLCLIPQVWNARRFDIALDAYPTIARIDEYAMTLEAFRKAEPAAQPDAE</sequence>
<dbReference type="RefSeq" id="WP_119787760.1">
    <property type="nucleotide sequence ID" value="NZ_QYUQ01000002.1"/>
</dbReference>
<dbReference type="GO" id="GO:0005737">
    <property type="term" value="C:cytoplasm"/>
    <property type="evidence" value="ECO:0007669"/>
    <property type="project" value="InterPro"/>
</dbReference>
<dbReference type="PANTHER" id="PTHR42673:SF4">
    <property type="entry name" value="MALEYLACETOACETATE ISOMERASE"/>
    <property type="match status" value="1"/>
</dbReference>
<dbReference type="InterPro" id="IPR040079">
    <property type="entry name" value="Glutathione_S-Trfase"/>
</dbReference>
<dbReference type="PANTHER" id="PTHR42673">
    <property type="entry name" value="MALEYLACETOACETATE ISOMERASE"/>
    <property type="match status" value="1"/>
</dbReference>
<keyword evidence="5" id="KW-1185">Reference proteome</keyword>
<comment type="caution">
    <text evidence="4">The sequence shown here is derived from an EMBL/GenBank/DDBJ whole genome shotgun (WGS) entry which is preliminary data.</text>
</comment>
<evidence type="ECO:0000259" key="3">
    <source>
        <dbReference type="PROSITE" id="PS50405"/>
    </source>
</evidence>
<dbReference type="CDD" id="cd03042">
    <property type="entry name" value="GST_N_Zeta"/>
    <property type="match status" value="1"/>
</dbReference>
<dbReference type="Gene3D" id="1.20.1050.10">
    <property type="match status" value="1"/>
</dbReference>
<evidence type="ECO:0000259" key="2">
    <source>
        <dbReference type="PROSITE" id="PS50404"/>
    </source>
</evidence>
<evidence type="ECO:0000313" key="4">
    <source>
        <dbReference type="EMBL" id="RJG04282.1"/>
    </source>
</evidence>
<dbReference type="SFLD" id="SFLDS00019">
    <property type="entry name" value="Glutathione_Transferase_(cytos"/>
    <property type="match status" value="1"/>
</dbReference>
<organism evidence="4 5">
    <name type="scientific">Noviherbaspirillum sedimenti</name>
    <dbReference type="NCBI Taxonomy" id="2320865"/>
    <lineage>
        <taxon>Bacteria</taxon>
        <taxon>Pseudomonadati</taxon>
        <taxon>Pseudomonadota</taxon>
        <taxon>Betaproteobacteria</taxon>
        <taxon>Burkholderiales</taxon>
        <taxon>Oxalobacteraceae</taxon>
        <taxon>Noviherbaspirillum</taxon>
    </lineage>
</organism>
<dbReference type="InterPro" id="IPR034333">
    <property type="entry name" value="GST_Zeta_N"/>
</dbReference>
<evidence type="ECO:0000256" key="1">
    <source>
        <dbReference type="ARBA" id="ARBA00010007"/>
    </source>
</evidence>
<dbReference type="SFLD" id="SFLDG00358">
    <property type="entry name" value="Main_(cytGST)"/>
    <property type="match status" value="1"/>
</dbReference>
<dbReference type="Proteomes" id="UP000266327">
    <property type="component" value="Unassembled WGS sequence"/>
</dbReference>
<comment type="similarity">
    <text evidence="1">Belongs to the GST superfamily. Zeta family.</text>
</comment>
<dbReference type="SUPFAM" id="SSF52833">
    <property type="entry name" value="Thioredoxin-like"/>
    <property type="match status" value="1"/>
</dbReference>
<name>A0A3A3GC90_9BURK</name>
<proteinExistence type="inferred from homology"/>
<protein>
    <submittedName>
        <fullName evidence="4">Maleylacetoacetate isomerase</fullName>
        <ecNumber evidence="4">5.2.1.2</ecNumber>
    </submittedName>
</protein>
<gene>
    <name evidence="4" type="primary">maiA</name>
    <name evidence="4" type="ORF">D3878_07580</name>
</gene>
<feature type="domain" description="GST C-terminal" evidence="3">
    <location>
        <begin position="87"/>
        <end position="214"/>
    </location>
</feature>
<dbReference type="InterPro" id="IPR004045">
    <property type="entry name" value="Glutathione_S-Trfase_N"/>
</dbReference>
<dbReference type="CDD" id="cd03191">
    <property type="entry name" value="GST_C_Zeta"/>
    <property type="match status" value="1"/>
</dbReference>
<dbReference type="InterPro" id="IPR010987">
    <property type="entry name" value="Glutathione-S-Trfase_C-like"/>
</dbReference>
<reference evidence="5" key="1">
    <citation type="submission" date="2018-09" db="EMBL/GenBank/DDBJ databases">
        <authorList>
            <person name="Zhu H."/>
        </authorList>
    </citation>
    <scope>NUCLEOTIDE SEQUENCE [LARGE SCALE GENOMIC DNA]</scope>
    <source>
        <strain evidence="5">K1S02-23</strain>
    </source>
</reference>
<dbReference type="NCBIfam" id="TIGR01262">
    <property type="entry name" value="maiA"/>
    <property type="match status" value="1"/>
</dbReference>
<dbReference type="GO" id="GO:0016034">
    <property type="term" value="F:maleylacetoacetate isomerase activity"/>
    <property type="evidence" value="ECO:0007669"/>
    <property type="project" value="UniProtKB-EC"/>
</dbReference>
<dbReference type="OrthoDB" id="509852at2"/>
<evidence type="ECO:0000313" key="5">
    <source>
        <dbReference type="Proteomes" id="UP000266327"/>
    </source>
</evidence>
<dbReference type="GO" id="GO:0006749">
    <property type="term" value="P:glutathione metabolic process"/>
    <property type="evidence" value="ECO:0007669"/>
    <property type="project" value="TreeGrafter"/>
</dbReference>
<dbReference type="AlphaFoldDB" id="A0A3A3GC90"/>
<dbReference type="Pfam" id="PF13417">
    <property type="entry name" value="GST_N_3"/>
    <property type="match status" value="1"/>
</dbReference>
<dbReference type="InterPro" id="IPR036282">
    <property type="entry name" value="Glutathione-S-Trfase_C_sf"/>
</dbReference>
<dbReference type="GO" id="GO:0004364">
    <property type="term" value="F:glutathione transferase activity"/>
    <property type="evidence" value="ECO:0007669"/>
    <property type="project" value="TreeGrafter"/>
</dbReference>
<dbReference type="EMBL" id="QYUQ01000002">
    <property type="protein sequence ID" value="RJG04282.1"/>
    <property type="molecule type" value="Genomic_DNA"/>
</dbReference>
<keyword evidence="4" id="KW-0413">Isomerase</keyword>
<dbReference type="SUPFAM" id="SSF47616">
    <property type="entry name" value="GST C-terminal domain-like"/>
    <property type="match status" value="1"/>
</dbReference>
<dbReference type="InterPro" id="IPR036249">
    <property type="entry name" value="Thioredoxin-like_sf"/>
</dbReference>